<keyword evidence="12" id="KW-0624">Polysaccharide degradation</keyword>
<evidence type="ECO:0000256" key="16">
    <source>
        <dbReference type="SAM" id="MobiDB-lite"/>
    </source>
</evidence>
<evidence type="ECO:0000256" key="1">
    <source>
        <dbReference type="ARBA" id="ARBA00001973"/>
    </source>
</evidence>
<evidence type="ECO:0000256" key="2">
    <source>
        <dbReference type="ARBA" id="ARBA00004613"/>
    </source>
</evidence>
<feature type="compositionally biased region" description="Pro residues" evidence="16">
    <location>
        <begin position="582"/>
        <end position="595"/>
    </location>
</feature>
<keyword evidence="9" id="KW-0503">Monooxygenase</keyword>
<dbReference type="InterPro" id="IPR005103">
    <property type="entry name" value="AA9_LPMO"/>
</dbReference>
<keyword evidence="5 17" id="KW-0732">Signal</keyword>
<feature type="domain" description="Auxiliary Activity family 9 catalytic" evidence="18">
    <location>
        <begin position="337"/>
        <end position="492"/>
    </location>
</feature>
<evidence type="ECO:0000256" key="14">
    <source>
        <dbReference type="ARBA" id="ARBA00045077"/>
    </source>
</evidence>
<evidence type="ECO:0000256" key="10">
    <source>
        <dbReference type="ARBA" id="ARBA00023157"/>
    </source>
</evidence>
<reference evidence="19 20" key="1">
    <citation type="submission" date="2015-05" db="EMBL/GenBank/DDBJ databases">
        <authorList>
            <person name="Wang D.B."/>
            <person name="Wang M."/>
        </authorList>
    </citation>
    <scope>NUCLEOTIDE SEQUENCE [LARGE SCALE GENOMIC DNA]</scope>
    <source>
        <strain evidence="19">VL1</strain>
    </source>
</reference>
<dbReference type="GO" id="GO:0046872">
    <property type="term" value="F:metal ion binding"/>
    <property type="evidence" value="ECO:0007669"/>
    <property type="project" value="UniProtKB-KW"/>
</dbReference>
<comment type="cofactor">
    <cofactor evidence="1">
        <name>Cu(2+)</name>
        <dbReference type="ChEBI" id="CHEBI:29036"/>
    </cofactor>
</comment>
<evidence type="ECO:0000256" key="8">
    <source>
        <dbReference type="ARBA" id="ARBA00023008"/>
    </source>
</evidence>
<evidence type="ECO:0000256" key="9">
    <source>
        <dbReference type="ARBA" id="ARBA00023033"/>
    </source>
</evidence>
<dbReference type="GO" id="GO:0030245">
    <property type="term" value="P:cellulose catabolic process"/>
    <property type="evidence" value="ECO:0007669"/>
    <property type="project" value="UniProtKB-KW"/>
</dbReference>
<keyword evidence="3" id="KW-0964">Secreted</keyword>
<proteinExistence type="inferred from homology"/>
<evidence type="ECO:0000256" key="6">
    <source>
        <dbReference type="ARBA" id="ARBA00023001"/>
    </source>
</evidence>
<organism evidence="19 20">
    <name type="scientific">Verticillium longisporum</name>
    <name type="common">Verticillium dahliae var. longisporum</name>
    <dbReference type="NCBI Taxonomy" id="100787"/>
    <lineage>
        <taxon>Eukaryota</taxon>
        <taxon>Fungi</taxon>
        <taxon>Dikarya</taxon>
        <taxon>Ascomycota</taxon>
        <taxon>Pezizomycotina</taxon>
        <taxon>Sordariomycetes</taxon>
        <taxon>Hypocreomycetidae</taxon>
        <taxon>Glomerellales</taxon>
        <taxon>Plectosphaerellaceae</taxon>
        <taxon>Verticillium</taxon>
    </lineage>
</organism>
<evidence type="ECO:0000256" key="15">
    <source>
        <dbReference type="ARBA" id="ARBA00047174"/>
    </source>
</evidence>
<evidence type="ECO:0000256" key="7">
    <source>
        <dbReference type="ARBA" id="ARBA00023002"/>
    </source>
</evidence>
<feature type="non-terminal residue" evidence="19">
    <location>
        <position position="643"/>
    </location>
</feature>
<dbReference type="PANTHER" id="PTHR33353">
    <property type="entry name" value="PUTATIVE (AFU_ORTHOLOGUE AFUA_1G12560)-RELATED"/>
    <property type="match status" value="1"/>
</dbReference>
<name>A0A0G4KLU5_VERLO</name>
<keyword evidence="20" id="KW-1185">Reference proteome</keyword>
<feature type="compositionally biased region" description="Basic residues" evidence="16">
    <location>
        <begin position="618"/>
        <end position="637"/>
    </location>
</feature>
<feature type="region of interest" description="Disordered" evidence="16">
    <location>
        <begin position="241"/>
        <end position="302"/>
    </location>
</feature>
<dbReference type="CDD" id="cd21175">
    <property type="entry name" value="LPMO_AA9"/>
    <property type="match status" value="2"/>
</dbReference>
<dbReference type="GO" id="GO:0005576">
    <property type="term" value="C:extracellular region"/>
    <property type="evidence" value="ECO:0007669"/>
    <property type="project" value="UniProtKB-SubCell"/>
</dbReference>
<evidence type="ECO:0000256" key="17">
    <source>
        <dbReference type="SAM" id="SignalP"/>
    </source>
</evidence>
<evidence type="ECO:0000256" key="5">
    <source>
        <dbReference type="ARBA" id="ARBA00022729"/>
    </source>
</evidence>
<comment type="similarity">
    <text evidence="13">Belongs to the polysaccharide monooxygenase AA9 family.</text>
</comment>
<dbReference type="InterPro" id="IPR049892">
    <property type="entry name" value="AA9"/>
</dbReference>
<feature type="compositionally biased region" description="Pro residues" evidence="16">
    <location>
        <begin position="265"/>
        <end position="277"/>
    </location>
</feature>
<dbReference type="PANTHER" id="PTHR33353:SF10">
    <property type="entry name" value="ENDO-BETA-1,4-GLUCANASE D"/>
    <property type="match status" value="1"/>
</dbReference>
<dbReference type="EMBL" id="CVQH01002225">
    <property type="protein sequence ID" value="CRK10051.1"/>
    <property type="molecule type" value="Genomic_DNA"/>
</dbReference>
<feature type="chain" id="PRO_5002565903" description="lytic cellulose monooxygenase (C4-dehydrogenating)" evidence="17">
    <location>
        <begin position="21"/>
        <end position="643"/>
    </location>
</feature>
<dbReference type="Gene3D" id="2.70.50.70">
    <property type="match status" value="2"/>
</dbReference>
<sequence length="643" mass="67148">MVSKLSALLAIAATLPTAFAHYNFESLIVNGAPSEAYEFVRRTTNSNSPIEDVTSPNMICNQGGIDAAIMAATNTKTVQAGDQLGFKVNSELGHPGPQAVYLSKAPGAAQEYKGDGDWFKIYELTYSEINEQGIQWATFLNNQGVHNFTFTLPKELPDGEYLVRAEHTALHAAGAIGGAQFYMGCAQIKVEGGGNGTPSPTVKFPGAYDGTEPGIHIGIYYPAPTEYKMFGPVTWPNACSDHTANLDGQESDGDCTGDDGAAAPAPAPVPAPAPAPPAGGNATVPVPPPAAGGDDEPTAPEETVLPAPVETEYPSEPEYPVPAPTEPGGIDAAIMAATNTKTVQAGDQLGFKVNSELGHPGPQAVYLSKAPGAAQEYKGDGDWFKIYELTYSEINEQGIQWATFLNNQGVHNFTFTLPKELPDGEYLVRAEHTALHAAGAIGGAQFYMGCAQIKVEGGGNGTPSPTVKFPGAYDGTEPGIHIGIYYPAPTEYKMFGPVTWPNACSDHTANLDGQEYDGDCTGDDGAAAPAPVPVPSPAPAPAPPAGGNATVPVPPPAAGGDDEPTAPEETVAPVETEYPSEPEYPVPAPTEPVSPPSATEPVTAPPADGEEDTGCPATRRRRALRKARKARLARRQARFAYTV</sequence>
<keyword evidence="6" id="KW-0136">Cellulose degradation</keyword>
<evidence type="ECO:0000256" key="13">
    <source>
        <dbReference type="ARBA" id="ARBA00044502"/>
    </source>
</evidence>
<feature type="region of interest" description="Disordered" evidence="16">
    <location>
        <begin position="514"/>
        <end position="643"/>
    </location>
</feature>
<evidence type="ECO:0000256" key="3">
    <source>
        <dbReference type="ARBA" id="ARBA00022525"/>
    </source>
</evidence>
<keyword evidence="10" id="KW-1015">Disulfide bond</keyword>
<accession>A0A0G4KLU5</accession>
<dbReference type="STRING" id="100787.A0A0G4KLU5"/>
<evidence type="ECO:0000256" key="11">
    <source>
        <dbReference type="ARBA" id="ARBA00023277"/>
    </source>
</evidence>
<feature type="signal peptide" evidence="17">
    <location>
        <begin position="1"/>
        <end position="20"/>
    </location>
</feature>
<evidence type="ECO:0000313" key="19">
    <source>
        <dbReference type="EMBL" id="CRK10051.1"/>
    </source>
</evidence>
<comment type="subcellular location">
    <subcellularLocation>
        <location evidence="2">Secreted</location>
    </subcellularLocation>
</comment>
<keyword evidence="4" id="KW-0479">Metal-binding</keyword>
<keyword evidence="11" id="KW-0119">Carbohydrate metabolism</keyword>
<evidence type="ECO:0000313" key="20">
    <source>
        <dbReference type="Proteomes" id="UP000044602"/>
    </source>
</evidence>
<protein>
    <recommendedName>
        <fullName evidence="15">lytic cellulose monooxygenase (C4-dehydrogenating)</fullName>
        <ecNumber evidence="15">1.14.99.56</ecNumber>
    </recommendedName>
</protein>
<dbReference type="GO" id="GO:0004497">
    <property type="term" value="F:monooxygenase activity"/>
    <property type="evidence" value="ECO:0007669"/>
    <property type="project" value="UniProtKB-KW"/>
</dbReference>
<feature type="domain" description="Auxiliary Activity family 9 catalytic" evidence="18">
    <location>
        <begin position="21"/>
        <end position="227"/>
    </location>
</feature>
<gene>
    <name evidence="19" type="ORF">BN1708_009887</name>
</gene>
<evidence type="ECO:0000259" key="18">
    <source>
        <dbReference type="Pfam" id="PF03443"/>
    </source>
</evidence>
<dbReference type="AlphaFoldDB" id="A0A0G4KLU5"/>
<dbReference type="Proteomes" id="UP000044602">
    <property type="component" value="Unassembled WGS sequence"/>
</dbReference>
<evidence type="ECO:0000256" key="12">
    <source>
        <dbReference type="ARBA" id="ARBA00023326"/>
    </source>
</evidence>
<evidence type="ECO:0000256" key="4">
    <source>
        <dbReference type="ARBA" id="ARBA00022723"/>
    </source>
</evidence>
<comment type="catalytic activity">
    <reaction evidence="14">
        <text>[(1-&gt;4)-beta-D-glucosyl]n+m + reduced acceptor + O2 = 4-dehydro-beta-D-glucosyl-[(1-&gt;4)-beta-D-glucosyl]n-1 + [(1-&gt;4)-beta-D-glucosyl]m + acceptor + H2O.</text>
        <dbReference type="EC" id="1.14.99.56"/>
    </reaction>
</comment>
<keyword evidence="8" id="KW-0186">Copper</keyword>
<dbReference type="EC" id="1.14.99.56" evidence="15"/>
<keyword evidence="7" id="KW-0560">Oxidoreductase</keyword>
<feature type="compositionally biased region" description="Pro residues" evidence="16">
    <location>
        <begin position="530"/>
        <end position="544"/>
    </location>
</feature>
<dbReference type="Pfam" id="PF03443">
    <property type="entry name" value="AA9"/>
    <property type="match status" value="2"/>
</dbReference>